<dbReference type="Proteomes" id="UP001172109">
    <property type="component" value="Unassembled WGS sequence"/>
</dbReference>
<keyword evidence="1" id="KW-0472">Membrane</keyword>
<feature type="transmembrane region" description="Helical" evidence="1">
    <location>
        <begin position="127"/>
        <end position="150"/>
    </location>
</feature>
<name>A0AAP4R9T3_9BURK</name>
<comment type="caution">
    <text evidence="2">The sequence shown here is derived from an EMBL/GenBank/DDBJ whole genome shotgun (WGS) entry which is preliminary data.</text>
</comment>
<evidence type="ECO:0000256" key="1">
    <source>
        <dbReference type="SAM" id="Phobius"/>
    </source>
</evidence>
<dbReference type="GeneID" id="99664720"/>
<accession>A0AAP4R9T3</accession>
<gene>
    <name evidence="2" type="ORF">QZM56_36940</name>
</gene>
<keyword evidence="1" id="KW-0812">Transmembrane</keyword>
<evidence type="ECO:0000313" key="3">
    <source>
        <dbReference type="Proteomes" id="UP001172109"/>
    </source>
</evidence>
<organism evidence="2 3">
    <name type="scientific">Burkholderia contaminans</name>
    <dbReference type="NCBI Taxonomy" id="488447"/>
    <lineage>
        <taxon>Bacteria</taxon>
        <taxon>Pseudomonadati</taxon>
        <taxon>Pseudomonadota</taxon>
        <taxon>Betaproteobacteria</taxon>
        <taxon>Burkholderiales</taxon>
        <taxon>Burkholderiaceae</taxon>
        <taxon>Burkholderia</taxon>
        <taxon>Burkholderia cepacia complex</taxon>
    </lineage>
</organism>
<protein>
    <submittedName>
        <fullName evidence="2">Uncharacterized protein</fullName>
    </submittedName>
</protein>
<proteinExistence type="predicted"/>
<reference evidence="2" key="1">
    <citation type="submission" date="2023-07" db="EMBL/GenBank/DDBJ databases">
        <title>A collection of bacterial strains from the Burkholderia cepacia Research Laboratory and Repository.</title>
        <authorList>
            <person name="Lipuma J."/>
            <person name="Spilker T."/>
            <person name="Caverly L."/>
        </authorList>
    </citation>
    <scope>NUCLEOTIDE SEQUENCE</scope>
    <source>
        <strain evidence="2">AU44979</strain>
    </source>
</reference>
<evidence type="ECO:0000313" key="2">
    <source>
        <dbReference type="EMBL" id="MDN7570083.1"/>
    </source>
</evidence>
<dbReference type="AlphaFoldDB" id="A0AAP4R9T3"/>
<keyword evidence="1" id="KW-1133">Transmembrane helix</keyword>
<sequence>MTNYFDRFLPTRSALFDEEDSGDHITPISDLSFRTGTGSGWRASSRISTFRCEGPHARIRRRARTRLSNADEISLFVGEIHNSDMAWYSVWNLQTDPDDLVRNTVSATIDRAREYAASPRRASRLPFLAATLLGVFTPLMVWLTIGVAAIRLHHYL</sequence>
<dbReference type="RefSeq" id="WP_029673833.1">
    <property type="nucleotide sequence ID" value="NZ_JAUJQS010000046.1"/>
</dbReference>
<dbReference type="EMBL" id="JAUJQS010000046">
    <property type="protein sequence ID" value="MDN7570083.1"/>
    <property type="molecule type" value="Genomic_DNA"/>
</dbReference>